<dbReference type="AlphaFoldDB" id="A0A2K9ENP7"/>
<dbReference type="Pfam" id="PF01478">
    <property type="entry name" value="Peptidase_A24"/>
    <property type="match status" value="1"/>
</dbReference>
<dbReference type="InterPro" id="IPR000045">
    <property type="entry name" value="Prepilin_IV_endopep_pep"/>
</dbReference>
<reference evidence="5 7" key="2">
    <citation type="journal article" date="2018" name="Syst. Appl. Microbiol.">
        <title>Characterization and high-quality draft genome sequence of Herbivorax saccincola A7, an anaerobic, alkaliphilic, thermophilic, cellulolytic, and xylanolytic bacterium.</title>
        <authorList>
            <person name="Aikawa S."/>
            <person name="Baramee S."/>
            <person name="Sermsathanaswadi J."/>
            <person name="Thianheng P."/>
            <person name="Tachaapaikoon C."/>
            <person name="Shikata A."/>
            <person name="Waeonukul R."/>
            <person name="Pason P."/>
            <person name="Ratanakhanokchai K."/>
            <person name="Kosugi A."/>
        </authorList>
    </citation>
    <scope>NUCLEOTIDE SEQUENCE [LARGE SCALE GENOMIC DNA]</scope>
    <source>
        <strain evidence="5 7">A7</strain>
    </source>
</reference>
<evidence type="ECO:0000313" key="5">
    <source>
        <dbReference type="EMBL" id="PQQ67115.1"/>
    </source>
</evidence>
<name>A0A2K9ENP7_9FIRM</name>
<sequence length="221" mass="24646">MWLLVSVPMVSIFTVLASGYLQKDKILKNEEGRINISKIFPKDIKYIAFLVLAFIAGMTVFTVQYNYFGKYIKASKLTFLIMLLAPIAYIDFKSHIIPNILVLTGIFARIVFYIMEIIAFKQETLGIFKSDMKGLLLGCGIFLLGGLITKNGIGMGDVKMYAAIALFMGYFGTLFSLLVSLFICSIASIILLATGKKTRKDTVPLAPFVYIGTFITMFFVN</sequence>
<keyword evidence="2" id="KW-1133">Transmembrane helix</keyword>
<keyword evidence="2" id="KW-0812">Transmembrane</keyword>
<evidence type="ECO:0000259" key="3">
    <source>
        <dbReference type="Pfam" id="PF01478"/>
    </source>
</evidence>
<keyword evidence="6" id="KW-1185">Reference proteome</keyword>
<dbReference type="EMBL" id="NEMB01000003">
    <property type="protein sequence ID" value="PQQ67115.1"/>
    <property type="molecule type" value="Genomic_DNA"/>
</dbReference>
<feature type="transmembrane region" description="Helical" evidence="2">
    <location>
        <begin position="132"/>
        <end position="149"/>
    </location>
</feature>
<feature type="transmembrane region" description="Helical" evidence="2">
    <location>
        <begin position="203"/>
        <end position="220"/>
    </location>
</feature>
<evidence type="ECO:0000256" key="1">
    <source>
        <dbReference type="ARBA" id="ARBA00005801"/>
    </source>
</evidence>
<dbReference type="PANTHER" id="PTHR30487:SF0">
    <property type="entry name" value="PREPILIN LEADER PEPTIDASE_N-METHYLTRANSFERASE-RELATED"/>
    <property type="match status" value="1"/>
</dbReference>
<evidence type="ECO:0000313" key="7">
    <source>
        <dbReference type="Proteomes" id="UP000239720"/>
    </source>
</evidence>
<accession>A0A2K9ENP7</accession>
<dbReference type="OrthoDB" id="9789291at2"/>
<dbReference type="RefSeq" id="WP_101300122.1">
    <property type="nucleotide sequence ID" value="NZ_CP025197.1"/>
</dbReference>
<evidence type="ECO:0000313" key="4">
    <source>
        <dbReference type="EMBL" id="AUG57110.1"/>
    </source>
</evidence>
<keyword evidence="2" id="KW-0472">Membrane</keyword>
<dbReference type="PANTHER" id="PTHR30487">
    <property type="entry name" value="TYPE 4 PREPILIN-LIKE PROTEINS LEADER PEPTIDE-PROCESSING ENZYME"/>
    <property type="match status" value="1"/>
</dbReference>
<protein>
    <submittedName>
        <fullName evidence="4">Type IV leader peptidase family protein</fullName>
    </submittedName>
</protein>
<evidence type="ECO:0000256" key="2">
    <source>
        <dbReference type="SAM" id="Phobius"/>
    </source>
</evidence>
<dbReference type="EMBL" id="CP025197">
    <property type="protein sequence ID" value="AUG57110.1"/>
    <property type="molecule type" value="Genomic_DNA"/>
</dbReference>
<reference evidence="4 6" key="1">
    <citation type="submission" date="2017-12" db="EMBL/GenBank/DDBJ databases">
        <title>Complete genome sequence of Herbivorax saccincola GGR1, a novel Cellulosome-producing hydrolytic bacterium in a thermophilic biogas plant, established by Illumina and Nanopore MinION sequencing.</title>
        <authorList>
            <person name="Pechtl A."/>
            <person name="Ruckert C."/>
            <person name="Koeck D.E."/>
            <person name="Maus I."/>
            <person name="Winkler A."/>
            <person name="Kalinowski J."/>
            <person name="Puhler A."/>
            <person name="Schwarz W.W."/>
            <person name="Zverlov V.V."/>
            <person name="Schluter A."/>
            <person name="Liebl W."/>
        </authorList>
    </citation>
    <scope>NUCLEOTIDE SEQUENCE [LARGE SCALE GENOMIC DNA]</scope>
    <source>
        <strain evidence="4">GGR1</strain>
        <strain evidence="6">SR1</strain>
    </source>
</reference>
<feature type="domain" description="Prepilin type IV endopeptidase peptidase" evidence="3">
    <location>
        <begin position="79"/>
        <end position="188"/>
    </location>
</feature>
<feature type="transmembrane region" description="Helical" evidence="2">
    <location>
        <begin position="96"/>
        <end position="120"/>
    </location>
</feature>
<dbReference type="InterPro" id="IPR050882">
    <property type="entry name" value="Prepilin_peptidase/N-MTase"/>
</dbReference>
<comment type="similarity">
    <text evidence="1">Belongs to the peptidase A24 family.</text>
</comment>
<feature type="transmembrane region" description="Helical" evidence="2">
    <location>
        <begin position="46"/>
        <end position="67"/>
    </location>
</feature>
<dbReference type="GO" id="GO:0006465">
    <property type="term" value="P:signal peptide processing"/>
    <property type="evidence" value="ECO:0007669"/>
    <property type="project" value="TreeGrafter"/>
</dbReference>
<gene>
    <name evidence="5" type="ORF">B9R14_10415</name>
    <name evidence="4" type="ORF">HVS_05900</name>
</gene>
<dbReference type="Gene3D" id="1.20.120.1220">
    <property type="match status" value="1"/>
</dbReference>
<dbReference type="GO" id="GO:0005886">
    <property type="term" value="C:plasma membrane"/>
    <property type="evidence" value="ECO:0007669"/>
    <property type="project" value="TreeGrafter"/>
</dbReference>
<dbReference type="KEGG" id="hsc:HVS_05900"/>
<dbReference type="GO" id="GO:0004190">
    <property type="term" value="F:aspartic-type endopeptidase activity"/>
    <property type="evidence" value="ECO:0007669"/>
    <property type="project" value="InterPro"/>
</dbReference>
<feature type="transmembrane region" description="Helical" evidence="2">
    <location>
        <begin position="161"/>
        <end position="191"/>
    </location>
</feature>
<feature type="transmembrane region" description="Helical" evidence="2">
    <location>
        <begin position="74"/>
        <end position="90"/>
    </location>
</feature>
<dbReference type="Proteomes" id="UP000233534">
    <property type="component" value="Chromosome"/>
</dbReference>
<organism evidence="4 6">
    <name type="scientific">Acetivibrio saccincola</name>
    <dbReference type="NCBI Taxonomy" id="1677857"/>
    <lineage>
        <taxon>Bacteria</taxon>
        <taxon>Bacillati</taxon>
        <taxon>Bacillota</taxon>
        <taxon>Clostridia</taxon>
        <taxon>Eubacteriales</taxon>
        <taxon>Oscillospiraceae</taxon>
        <taxon>Acetivibrio</taxon>
    </lineage>
</organism>
<evidence type="ECO:0000313" key="6">
    <source>
        <dbReference type="Proteomes" id="UP000233534"/>
    </source>
</evidence>
<dbReference type="Proteomes" id="UP000239720">
    <property type="component" value="Unassembled WGS sequence"/>
</dbReference>
<proteinExistence type="inferred from homology"/>